<sequence length="116" mass="12728">MHPRVGGLKRSPPKFGNELFLGGVGPSVLTYLGLVLREVQASQLLHPHVWVAQFEHIVIQGQDAHFVKLELVGRIWGPLSMVPRIQAAQKRIGAQQIPSADGHGHLCSCRHFGLDS</sequence>
<reference evidence="1" key="2">
    <citation type="submission" date="2017-11" db="EMBL/GenBank/DDBJ databases">
        <title>Coralsnake Venomics: Analyses of Venom Gland Transcriptomes and Proteomes of Six Brazilian Taxa.</title>
        <authorList>
            <person name="Aird S.D."/>
            <person name="Jorge da Silva N."/>
            <person name="Qiu L."/>
            <person name="Villar-Briones A."/>
            <person name="Aparecida-Saddi V."/>
            <person name="Campos-Telles M.P."/>
            <person name="Grau M."/>
            <person name="Mikheyev A.S."/>
        </authorList>
    </citation>
    <scope>NUCLEOTIDE SEQUENCE</scope>
    <source>
        <tissue evidence="1">Venom_gland</tissue>
    </source>
</reference>
<organism evidence="1">
    <name type="scientific">Micrurus spixii</name>
    <name type="common">Amazon coral snake</name>
    <dbReference type="NCBI Taxonomy" id="129469"/>
    <lineage>
        <taxon>Eukaryota</taxon>
        <taxon>Metazoa</taxon>
        <taxon>Chordata</taxon>
        <taxon>Craniata</taxon>
        <taxon>Vertebrata</taxon>
        <taxon>Euteleostomi</taxon>
        <taxon>Lepidosauria</taxon>
        <taxon>Squamata</taxon>
        <taxon>Bifurcata</taxon>
        <taxon>Unidentata</taxon>
        <taxon>Episquamata</taxon>
        <taxon>Toxicofera</taxon>
        <taxon>Serpentes</taxon>
        <taxon>Colubroidea</taxon>
        <taxon>Elapidae</taxon>
        <taxon>Elapinae</taxon>
        <taxon>Micrurus</taxon>
    </lineage>
</organism>
<dbReference type="EMBL" id="IACM01061177">
    <property type="protein sequence ID" value="LAB26019.1"/>
    <property type="molecule type" value="Transcribed_RNA"/>
</dbReference>
<evidence type="ECO:0000313" key="1">
    <source>
        <dbReference type="EMBL" id="LAB26019.1"/>
    </source>
</evidence>
<proteinExistence type="predicted"/>
<name>A0A2D4LYX0_9SAUR</name>
<accession>A0A2D4LYX0</accession>
<protein>
    <submittedName>
        <fullName evidence="1">Uncharacterized protein</fullName>
    </submittedName>
</protein>
<dbReference type="AlphaFoldDB" id="A0A2D4LYX0"/>
<reference evidence="1" key="1">
    <citation type="submission" date="2017-07" db="EMBL/GenBank/DDBJ databases">
        <authorList>
            <person name="Mikheyev A."/>
            <person name="Grau M."/>
        </authorList>
    </citation>
    <scope>NUCLEOTIDE SEQUENCE</scope>
    <source>
        <tissue evidence="1">Venom_gland</tissue>
    </source>
</reference>